<name>A0ABN2VCK6_9ACTN</name>
<dbReference type="InterPro" id="IPR016162">
    <property type="entry name" value="Ald_DH_N"/>
</dbReference>
<evidence type="ECO:0000256" key="3">
    <source>
        <dbReference type="PIRNR" id="PIRNR036492"/>
    </source>
</evidence>
<gene>
    <name evidence="7" type="ORF">GCM10009839_82040</name>
</gene>
<dbReference type="EMBL" id="BAAAQN010000074">
    <property type="protein sequence ID" value="GAA2059313.1"/>
    <property type="molecule type" value="Genomic_DNA"/>
</dbReference>
<organism evidence="7 8">
    <name type="scientific">Catenulispora yoronensis</name>
    <dbReference type="NCBI Taxonomy" id="450799"/>
    <lineage>
        <taxon>Bacteria</taxon>
        <taxon>Bacillati</taxon>
        <taxon>Actinomycetota</taxon>
        <taxon>Actinomycetes</taxon>
        <taxon>Catenulisporales</taxon>
        <taxon>Catenulisporaceae</taxon>
        <taxon>Catenulispora</taxon>
    </lineage>
</organism>
<evidence type="ECO:0000313" key="7">
    <source>
        <dbReference type="EMBL" id="GAA2059313.1"/>
    </source>
</evidence>
<dbReference type="CDD" id="cd07099">
    <property type="entry name" value="ALDH_DDALDH"/>
    <property type="match status" value="1"/>
</dbReference>
<dbReference type="PANTHER" id="PTHR11699">
    <property type="entry name" value="ALDEHYDE DEHYDROGENASE-RELATED"/>
    <property type="match status" value="1"/>
</dbReference>
<reference evidence="7 8" key="1">
    <citation type="journal article" date="2019" name="Int. J. Syst. Evol. Microbiol.">
        <title>The Global Catalogue of Microorganisms (GCM) 10K type strain sequencing project: providing services to taxonomists for standard genome sequencing and annotation.</title>
        <authorList>
            <consortium name="The Broad Institute Genomics Platform"/>
            <consortium name="The Broad Institute Genome Sequencing Center for Infectious Disease"/>
            <person name="Wu L."/>
            <person name="Ma J."/>
        </authorList>
    </citation>
    <scope>NUCLEOTIDE SEQUENCE [LARGE SCALE GENOMIC DNA]</scope>
    <source>
        <strain evidence="7 8">JCM 16014</strain>
    </source>
</reference>
<dbReference type="Gene3D" id="3.40.605.10">
    <property type="entry name" value="Aldehyde Dehydrogenase, Chain A, domain 1"/>
    <property type="match status" value="1"/>
</dbReference>
<dbReference type="SUPFAM" id="SSF53720">
    <property type="entry name" value="ALDH-like"/>
    <property type="match status" value="1"/>
</dbReference>
<dbReference type="InterPro" id="IPR029510">
    <property type="entry name" value="Ald_DH_CS_GLU"/>
</dbReference>
<feature type="domain" description="Aldehyde dehydrogenase" evidence="6">
    <location>
        <begin position="21"/>
        <end position="474"/>
    </location>
</feature>
<dbReference type="RefSeq" id="WP_344671136.1">
    <property type="nucleotide sequence ID" value="NZ_BAAAQN010000074.1"/>
</dbReference>
<dbReference type="PROSITE" id="PS00687">
    <property type="entry name" value="ALDEHYDE_DEHYDR_GLU"/>
    <property type="match status" value="1"/>
</dbReference>
<evidence type="ECO:0000256" key="1">
    <source>
        <dbReference type="ARBA" id="ARBA00009986"/>
    </source>
</evidence>
<dbReference type="InterPro" id="IPR015590">
    <property type="entry name" value="Aldehyde_DH_dom"/>
</dbReference>
<proteinExistence type="inferred from homology"/>
<sequence length="510" mass="53810">MSDQGSAGGGAVGVLDSDVPSFVSYDPAGGGEVATFPVMTAARVRGVVDEARQAAGWWGALSWAERERRLLRWAGVITRGREELCALVHRENGKPRDDAFLEVFLAVEHIGWAAGHARRVLRSRRVGTGMLMANHAASLEYQPLGVVGVIGPWNYPIFTPVGSIAYALAAGNAVVFKPSEYTTAIGEWLVDAFGRANPDAPHQVLRLVTGTGETGAALCQSGVDKIAFTGSARTGRKVMAACAPSLTPVLMECGGKDAMIVAADANLEQAADAALWGAMSNAGQTCVGIERVYVVDSVKDKFIAELSARIQKLALKPGDGPDAAYGPMTMPAQVDIVRRHIDDAIAKGATAIVGGAEAVKAPYVEPTVLVDVPEDASAVCEETFGPTITVKGVKDLEEAVVLANATDYGLGSSVYARNGAMAVARRLRSGMTSVNAVIAFAGIPGLPFGGVGESGFGRIHGADGLREFTRPKAITRRRWSTPFEPTTFARNPKTIVILEKYAMVRYGRKK</sequence>
<accession>A0ABN2VCK6</accession>
<dbReference type="Proteomes" id="UP001500751">
    <property type="component" value="Unassembled WGS sequence"/>
</dbReference>
<evidence type="ECO:0000256" key="2">
    <source>
        <dbReference type="ARBA" id="ARBA00023002"/>
    </source>
</evidence>
<evidence type="ECO:0000313" key="8">
    <source>
        <dbReference type="Proteomes" id="UP001500751"/>
    </source>
</evidence>
<dbReference type="PIRSF" id="PIRSF036492">
    <property type="entry name" value="ALDH"/>
    <property type="match status" value="1"/>
</dbReference>
<comment type="caution">
    <text evidence="7">The sequence shown here is derived from an EMBL/GenBank/DDBJ whole genome shotgun (WGS) entry which is preliminary data.</text>
</comment>
<protein>
    <recommendedName>
        <fullName evidence="3">Aldehyde dehydrogenase</fullName>
    </recommendedName>
</protein>
<dbReference type="InterPro" id="IPR016163">
    <property type="entry name" value="Ald_DH_C"/>
</dbReference>
<comment type="similarity">
    <text evidence="1 3 5">Belongs to the aldehyde dehydrogenase family.</text>
</comment>
<dbReference type="Gene3D" id="3.40.309.10">
    <property type="entry name" value="Aldehyde Dehydrogenase, Chain A, domain 2"/>
    <property type="match status" value="1"/>
</dbReference>
<keyword evidence="2 3" id="KW-0560">Oxidoreductase</keyword>
<keyword evidence="8" id="KW-1185">Reference proteome</keyword>
<dbReference type="InterPro" id="IPR012394">
    <property type="entry name" value="Aldehyde_DH_NAD(P)"/>
</dbReference>
<evidence type="ECO:0000256" key="4">
    <source>
        <dbReference type="PROSITE-ProRule" id="PRU10007"/>
    </source>
</evidence>
<dbReference type="Pfam" id="PF00171">
    <property type="entry name" value="Aldedh"/>
    <property type="match status" value="1"/>
</dbReference>
<evidence type="ECO:0000256" key="5">
    <source>
        <dbReference type="RuleBase" id="RU003345"/>
    </source>
</evidence>
<feature type="active site" evidence="4">
    <location>
        <position position="252"/>
    </location>
</feature>
<evidence type="ECO:0000259" key="6">
    <source>
        <dbReference type="Pfam" id="PF00171"/>
    </source>
</evidence>
<dbReference type="InterPro" id="IPR016161">
    <property type="entry name" value="Ald_DH/histidinol_DH"/>
</dbReference>